<dbReference type="Proteomes" id="UP000051681">
    <property type="component" value="Unassembled WGS sequence"/>
</dbReference>
<dbReference type="InterPro" id="IPR036249">
    <property type="entry name" value="Thioredoxin-like_sf"/>
</dbReference>
<accession>A0A0N7M2B4</accession>
<dbReference type="SFLD" id="SFLDG00358">
    <property type="entry name" value="Main_(cytGST)"/>
    <property type="match status" value="1"/>
</dbReference>
<evidence type="ECO:0000313" key="3">
    <source>
        <dbReference type="EMBL" id="CUH85635.1"/>
    </source>
</evidence>
<dbReference type="SUPFAM" id="SSF47616">
    <property type="entry name" value="GST C-terminal domain-like"/>
    <property type="match status" value="1"/>
</dbReference>
<evidence type="ECO:0000259" key="2">
    <source>
        <dbReference type="PROSITE" id="PS50405"/>
    </source>
</evidence>
<dbReference type="InterPro" id="IPR036282">
    <property type="entry name" value="Glutathione-S-Trfase_C_sf"/>
</dbReference>
<gene>
    <name evidence="3" type="primary">gst_2</name>
    <name evidence="3" type="ORF">TM5383_02869</name>
</gene>
<dbReference type="Pfam" id="PF13410">
    <property type="entry name" value="GST_C_2"/>
    <property type="match status" value="1"/>
</dbReference>
<dbReference type="OrthoDB" id="5740960at2"/>
<dbReference type="Gene3D" id="3.40.30.10">
    <property type="entry name" value="Glutaredoxin"/>
    <property type="match status" value="1"/>
</dbReference>
<protein>
    <submittedName>
        <fullName evidence="3">Glutathione S-transferase</fullName>
        <ecNumber evidence="3">2.5.1.18</ecNumber>
    </submittedName>
</protein>
<organism evidence="3 4">
    <name type="scientific">Thalassovita mediterranea</name>
    <dbReference type="NCBI Taxonomy" id="340021"/>
    <lineage>
        <taxon>Bacteria</taxon>
        <taxon>Pseudomonadati</taxon>
        <taxon>Pseudomonadota</taxon>
        <taxon>Alphaproteobacteria</taxon>
        <taxon>Rhodobacterales</taxon>
        <taxon>Roseobacteraceae</taxon>
        <taxon>Thalassovita</taxon>
    </lineage>
</organism>
<dbReference type="PANTHER" id="PTHR44051:SF9">
    <property type="entry name" value="GLUTATHIONE S-TRANSFERASE 1"/>
    <property type="match status" value="1"/>
</dbReference>
<dbReference type="STRING" id="340021.TM5383_02869"/>
<evidence type="ECO:0000313" key="4">
    <source>
        <dbReference type="Proteomes" id="UP000051681"/>
    </source>
</evidence>
<dbReference type="SUPFAM" id="SSF52833">
    <property type="entry name" value="Thioredoxin-like"/>
    <property type="match status" value="1"/>
</dbReference>
<dbReference type="PANTHER" id="PTHR44051">
    <property type="entry name" value="GLUTATHIONE S-TRANSFERASE-RELATED"/>
    <property type="match status" value="1"/>
</dbReference>
<dbReference type="EC" id="2.5.1.18" evidence="3"/>
<dbReference type="InterPro" id="IPR004045">
    <property type="entry name" value="Glutathione_S-Trfase_N"/>
</dbReference>
<dbReference type="InterPro" id="IPR010987">
    <property type="entry name" value="Glutathione-S-Trfase_C-like"/>
</dbReference>
<dbReference type="PROSITE" id="PS50405">
    <property type="entry name" value="GST_CTER"/>
    <property type="match status" value="1"/>
</dbReference>
<dbReference type="InterPro" id="IPR040079">
    <property type="entry name" value="Glutathione_S-Trfase"/>
</dbReference>
<dbReference type="EMBL" id="CYSF01000017">
    <property type="protein sequence ID" value="CUH85635.1"/>
    <property type="molecule type" value="Genomic_DNA"/>
</dbReference>
<dbReference type="SFLD" id="SFLDG01150">
    <property type="entry name" value="Main.1:_Beta-like"/>
    <property type="match status" value="1"/>
</dbReference>
<dbReference type="AlphaFoldDB" id="A0A0N7M2B4"/>
<name>A0A0N7M2B4_9RHOB</name>
<feature type="domain" description="GST C-terminal" evidence="2">
    <location>
        <begin position="90"/>
        <end position="218"/>
    </location>
</feature>
<dbReference type="SFLD" id="SFLDS00019">
    <property type="entry name" value="Glutathione_Transferase_(cytos"/>
    <property type="match status" value="1"/>
</dbReference>
<dbReference type="Gene3D" id="1.20.1050.10">
    <property type="match status" value="1"/>
</dbReference>
<feature type="domain" description="GST N-terminal" evidence="1">
    <location>
        <begin position="4"/>
        <end position="84"/>
    </location>
</feature>
<keyword evidence="4" id="KW-1185">Reference proteome</keyword>
<proteinExistence type="predicted"/>
<sequence length="224" mass="24788">MTTSKPTLHSIAGSRSFRVLWLLCELGVDVDLVDYQITDGSLQQDGFKALSPARRVPALEIDGITLVESGAMVQYLCETRADHSLMPAVGNEERAEWLQWLHYAETLGTGIQNLNMQHLFLPDPAMRSIPVMGIETKRLAIALKALEARLADGRAYLLASGFSAADVMMGFTVWAAAHYVDFAAFPNLTAYQDRLAARAAYQQAQALEGVQQFYTRDFYALPEV</sequence>
<dbReference type="GO" id="GO:0004364">
    <property type="term" value="F:glutathione transferase activity"/>
    <property type="evidence" value="ECO:0007669"/>
    <property type="project" value="UniProtKB-EC"/>
</dbReference>
<dbReference type="PROSITE" id="PS50404">
    <property type="entry name" value="GST_NTER"/>
    <property type="match status" value="1"/>
</dbReference>
<dbReference type="CDD" id="cd03046">
    <property type="entry name" value="GST_N_GTT1_like"/>
    <property type="match status" value="1"/>
</dbReference>
<keyword evidence="3" id="KW-0808">Transferase</keyword>
<dbReference type="RefSeq" id="WP_058319700.1">
    <property type="nucleotide sequence ID" value="NZ_CYSF01000017.1"/>
</dbReference>
<dbReference type="Pfam" id="PF02798">
    <property type="entry name" value="GST_N"/>
    <property type="match status" value="1"/>
</dbReference>
<evidence type="ECO:0000259" key="1">
    <source>
        <dbReference type="PROSITE" id="PS50404"/>
    </source>
</evidence>
<reference evidence="3 4" key="1">
    <citation type="submission" date="2015-09" db="EMBL/GenBank/DDBJ databases">
        <authorList>
            <consortium name="Swine Surveillance"/>
        </authorList>
    </citation>
    <scope>NUCLEOTIDE SEQUENCE [LARGE SCALE GENOMIC DNA]</scope>
    <source>
        <strain evidence="3 4">CECT 8383</strain>
    </source>
</reference>